<evidence type="ECO:0000259" key="6">
    <source>
        <dbReference type="Pfam" id="PF00496"/>
    </source>
</evidence>
<dbReference type="KEGG" id="ksk:KSE_06780"/>
<dbReference type="EMBL" id="AP010968">
    <property type="protein sequence ID" value="BAJ26518.1"/>
    <property type="molecule type" value="Genomic_DNA"/>
</dbReference>
<dbReference type="Gene3D" id="3.10.105.10">
    <property type="entry name" value="Dipeptide-binding Protein, Domain 3"/>
    <property type="match status" value="1"/>
</dbReference>
<protein>
    <submittedName>
        <fullName evidence="7">Putative peptide ABC transporter substrate-binding protein</fullName>
    </submittedName>
</protein>
<dbReference type="PANTHER" id="PTHR30290:SF10">
    <property type="entry name" value="PERIPLASMIC OLIGOPEPTIDE-BINDING PROTEIN-RELATED"/>
    <property type="match status" value="1"/>
</dbReference>
<accession>E4N5N7</accession>
<evidence type="ECO:0000256" key="1">
    <source>
        <dbReference type="ARBA" id="ARBA00004196"/>
    </source>
</evidence>
<name>E4N5N7_KITSK</name>
<dbReference type="Pfam" id="PF00496">
    <property type="entry name" value="SBP_bac_5"/>
    <property type="match status" value="1"/>
</dbReference>
<dbReference type="Gene3D" id="3.40.190.10">
    <property type="entry name" value="Periplasmic binding protein-like II"/>
    <property type="match status" value="1"/>
</dbReference>
<sequence>MTSSVLPSTASALARRSFLGLGLGAGAALALAACGGATVAQTGSSGSSGTLKWGWALPTSWDPVFSSAGWDVHALSLVYAGLTKLDESGKAVPALATGWTYDADGTRLTFTLRPGLVFEDGTPLDAAAVKKSLDRGRTEPKSLVAPQLTQVKQVLAPDATTVVIELASPDYQLPNLLAGKTGLVVNPKAFESDAAALAAKPAGSGPFSLVSYVQNSKAVLRRNPRYWDAGAIRLENFELYPLPDAATVVSGLQSGQFDVAQIPGSQVEAAKAAGLEVQEIPSLVVAVLDVNTTKAPFDNPDVVEALKYAIDREALVKTQLFGHGEVNYQPFPKGYVGHDPASEDLFRHDPDKARALLAKAGHPDGVDLTLTTTTAQGLPEQLQAQLKEVGIRVNIEVIPAAQATQIVYVQHSKTLFTDQFAGRDSAAQAFQVLFGEQGLMNPGRTTPPELKAAVQQVSRTPLDSPDYPKALRAATALAVRTMPNVFLYSVPRLLARRKSVSPIPAFTVVQRFEGVSVA</sequence>
<dbReference type="GO" id="GO:0042597">
    <property type="term" value="C:periplasmic space"/>
    <property type="evidence" value="ECO:0007669"/>
    <property type="project" value="UniProtKB-ARBA"/>
</dbReference>
<dbReference type="InterPro" id="IPR030678">
    <property type="entry name" value="Peptide/Ni-bd"/>
</dbReference>
<dbReference type="PROSITE" id="PS51318">
    <property type="entry name" value="TAT"/>
    <property type="match status" value="1"/>
</dbReference>
<dbReference type="SUPFAM" id="SSF53850">
    <property type="entry name" value="Periplasmic binding protein-like II"/>
    <property type="match status" value="1"/>
</dbReference>
<dbReference type="RefSeq" id="WP_014133837.1">
    <property type="nucleotide sequence ID" value="NC_016109.1"/>
</dbReference>
<comment type="subcellular location">
    <subcellularLocation>
        <location evidence="1">Cell envelope</location>
    </subcellularLocation>
</comment>
<evidence type="ECO:0000313" key="7">
    <source>
        <dbReference type="EMBL" id="BAJ26518.1"/>
    </source>
</evidence>
<evidence type="ECO:0000256" key="4">
    <source>
        <dbReference type="ARBA" id="ARBA00022729"/>
    </source>
</evidence>
<gene>
    <name evidence="7" type="ordered locus">KSE_06780</name>
</gene>
<evidence type="ECO:0000313" key="8">
    <source>
        <dbReference type="Proteomes" id="UP000007076"/>
    </source>
</evidence>
<keyword evidence="8" id="KW-1185">Reference proteome</keyword>
<dbReference type="eggNOG" id="COG0747">
    <property type="taxonomic scope" value="Bacteria"/>
</dbReference>
<dbReference type="InterPro" id="IPR039424">
    <property type="entry name" value="SBP_5"/>
</dbReference>
<keyword evidence="4 5" id="KW-0732">Signal</keyword>
<dbReference type="STRING" id="452652.KSE_06780"/>
<dbReference type="PANTHER" id="PTHR30290">
    <property type="entry name" value="PERIPLASMIC BINDING COMPONENT OF ABC TRANSPORTER"/>
    <property type="match status" value="1"/>
</dbReference>
<organism evidence="7 8">
    <name type="scientific">Kitasatospora setae (strain ATCC 33774 / DSM 43861 / JCM 3304 / KCC A-0304 / NBRC 14216 / KM-6054)</name>
    <name type="common">Streptomyces setae</name>
    <dbReference type="NCBI Taxonomy" id="452652"/>
    <lineage>
        <taxon>Bacteria</taxon>
        <taxon>Bacillati</taxon>
        <taxon>Actinomycetota</taxon>
        <taxon>Actinomycetes</taxon>
        <taxon>Kitasatosporales</taxon>
        <taxon>Streptomycetaceae</taxon>
        <taxon>Kitasatospora</taxon>
    </lineage>
</organism>
<feature type="signal peptide" evidence="5">
    <location>
        <begin position="1"/>
        <end position="32"/>
    </location>
</feature>
<keyword evidence="3" id="KW-0813">Transport</keyword>
<dbReference type="GO" id="GO:1904680">
    <property type="term" value="F:peptide transmembrane transporter activity"/>
    <property type="evidence" value="ECO:0007669"/>
    <property type="project" value="TreeGrafter"/>
</dbReference>
<dbReference type="GO" id="GO:0043190">
    <property type="term" value="C:ATP-binding cassette (ABC) transporter complex"/>
    <property type="evidence" value="ECO:0007669"/>
    <property type="project" value="InterPro"/>
</dbReference>
<feature type="chain" id="PRO_5003184961" evidence="5">
    <location>
        <begin position="33"/>
        <end position="518"/>
    </location>
</feature>
<dbReference type="HOGENOM" id="CLU_017028_7_3_11"/>
<feature type="domain" description="Solute-binding protein family 5" evidence="6">
    <location>
        <begin position="91"/>
        <end position="404"/>
    </location>
</feature>
<comment type="similarity">
    <text evidence="2">Belongs to the bacterial solute-binding protein 5 family.</text>
</comment>
<dbReference type="Gene3D" id="3.90.76.10">
    <property type="entry name" value="Dipeptide-binding Protein, Domain 1"/>
    <property type="match status" value="1"/>
</dbReference>
<dbReference type="Proteomes" id="UP000007076">
    <property type="component" value="Chromosome"/>
</dbReference>
<evidence type="ECO:0000256" key="3">
    <source>
        <dbReference type="ARBA" id="ARBA00022448"/>
    </source>
</evidence>
<dbReference type="CDD" id="cd08496">
    <property type="entry name" value="PBP2_NikA_DppA_OppA_like_9"/>
    <property type="match status" value="1"/>
</dbReference>
<dbReference type="PATRIC" id="fig|452652.3.peg.670"/>
<evidence type="ECO:0000256" key="5">
    <source>
        <dbReference type="SAM" id="SignalP"/>
    </source>
</evidence>
<dbReference type="PIRSF" id="PIRSF002741">
    <property type="entry name" value="MppA"/>
    <property type="match status" value="1"/>
</dbReference>
<dbReference type="InterPro" id="IPR006311">
    <property type="entry name" value="TAT_signal"/>
</dbReference>
<dbReference type="AlphaFoldDB" id="E4N5N7"/>
<reference evidence="7 8" key="1">
    <citation type="journal article" date="2010" name="DNA Res.">
        <title>Genome sequence of Kitasatospora setae NBRC 14216T: an evolutionary snapshot of the family Streptomycetaceae.</title>
        <authorList>
            <person name="Ichikawa N."/>
            <person name="Oguchi A."/>
            <person name="Ikeda H."/>
            <person name="Ishikawa J."/>
            <person name="Kitani S."/>
            <person name="Watanabe Y."/>
            <person name="Nakamura S."/>
            <person name="Katano Y."/>
            <person name="Kishi E."/>
            <person name="Sasagawa M."/>
            <person name="Ankai A."/>
            <person name="Fukui S."/>
            <person name="Hashimoto Y."/>
            <person name="Kamata S."/>
            <person name="Otoguro M."/>
            <person name="Tanikawa S."/>
            <person name="Nihira T."/>
            <person name="Horinouchi S."/>
            <person name="Ohnishi Y."/>
            <person name="Hayakawa M."/>
            <person name="Kuzuyama T."/>
            <person name="Arisawa A."/>
            <person name="Nomoto F."/>
            <person name="Miura H."/>
            <person name="Takahashi Y."/>
            <person name="Fujita N."/>
        </authorList>
    </citation>
    <scope>NUCLEOTIDE SEQUENCE [LARGE SCALE GENOMIC DNA]</scope>
    <source>
        <strain evidence="8">ATCC 33774 / DSM 43861 / JCM 3304 / KCC A-0304 / NBRC 14216 / KM-6054</strain>
    </source>
</reference>
<proteinExistence type="inferred from homology"/>
<evidence type="ECO:0000256" key="2">
    <source>
        <dbReference type="ARBA" id="ARBA00005695"/>
    </source>
</evidence>
<dbReference type="GO" id="GO:0030313">
    <property type="term" value="C:cell envelope"/>
    <property type="evidence" value="ECO:0007669"/>
    <property type="project" value="UniProtKB-SubCell"/>
</dbReference>
<dbReference type="GO" id="GO:0015833">
    <property type="term" value="P:peptide transport"/>
    <property type="evidence" value="ECO:0007669"/>
    <property type="project" value="TreeGrafter"/>
</dbReference>
<dbReference type="InterPro" id="IPR000914">
    <property type="entry name" value="SBP_5_dom"/>
</dbReference>